<protein>
    <submittedName>
        <fullName evidence="2">Uncharacterized protein</fullName>
    </submittedName>
</protein>
<evidence type="ECO:0000313" key="3">
    <source>
        <dbReference type="Proteomes" id="UP001230504"/>
    </source>
</evidence>
<dbReference type="GeneID" id="85448043"/>
<evidence type="ECO:0000313" key="2">
    <source>
        <dbReference type="EMBL" id="KAK1585970.1"/>
    </source>
</evidence>
<dbReference type="RefSeq" id="XP_060412938.1">
    <property type="nucleotide sequence ID" value="XM_060563803.1"/>
</dbReference>
<dbReference type="EMBL" id="JAHLJV010000039">
    <property type="protein sequence ID" value="KAK1585970.1"/>
    <property type="molecule type" value="Genomic_DNA"/>
</dbReference>
<feature type="region of interest" description="Disordered" evidence="1">
    <location>
        <begin position="1"/>
        <end position="35"/>
    </location>
</feature>
<dbReference type="AlphaFoldDB" id="A0AAD8V4I9"/>
<reference evidence="2" key="1">
    <citation type="submission" date="2021-06" db="EMBL/GenBank/DDBJ databases">
        <title>Comparative genomics, transcriptomics and evolutionary studies reveal genomic signatures of adaptation to plant cell wall in hemibiotrophic fungi.</title>
        <authorList>
            <consortium name="DOE Joint Genome Institute"/>
            <person name="Baroncelli R."/>
            <person name="Diaz J.F."/>
            <person name="Benocci T."/>
            <person name="Peng M."/>
            <person name="Battaglia E."/>
            <person name="Haridas S."/>
            <person name="Andreopoulos W."/>
            <person name="Labutti K."/>
            <person name="Pangilinan J."/>
            <person name="Floch G.L."/>
            <person name="Makela M.R."/>
            <person name="Henrissat B."/>
            <person name="Grigoriev I.V."/>
            <person name="Crouch J.A."/>
            <person name="De Vries R.P."/>
            <person name="Sukno S.A."/>
            <person name="Thon M.R."/>
        </authorList>
    </citation>
    <scope>NUCLEOTIDE SEQUENCE</scope>
    <source>
        <strain evidence="2">CBS 125086</strain>
    </source>
</reference>
<proteinExistence type="predicted"/>
<evidence type="ECO:0000256" key="1">
    <source>
        <dbReference type="SAM" id="MobiDB-lite"/>
    </source>
</evidence>
<gene>
    <name evidence="2" type="ORF">LY79DRAFT_670621</name>
</gene>
<keyword evidence="3" id="KW-1185">Reference proteome</keyword>
<comment type="caution">
    <text evidence="2">The sequence shown here is derived from an EMBL/GenBank/DDBJ whole genome shotgun (WGS) entry which is preliminary data.</text>
</comment>
<organism evidence="2 3">
    <name type="scientific">Colletotrichum navitas</name>
    <dbReference type="NCBI Taxonomy" id="681940"/>
    <lineage>
        <taxon>Eukaryota</taxon>
        <taxon>Fungi</taxon>
        <taxon>Dikarya</taxon>
        <taxon>Ascomycota</taxon>
        <taxon>Pezizomycotina</taxon>
        <taxon>Sordariomycetes</taxon>
        <taxon>Hypocreomycetidae</taxon>
        <taxon>Glomerellales</taxon>
        <taxon>Glomerellaceae</taxon>
        <taxon>Colletotrichum</taxon>
        <taxon>Colletotrichum graminicola species complex</taxon>
    </lineage>
</organism>
<sequence length="106" mass="11123">MAHPALIEVVTEPDKSKAQSPHAQKHRPAAALGGTSFLPPRDSEMQLKSLLFLALAALAAAELDERAPTKAECCCCYGGPSVGCAADLDCSDITTSVCFDTLCPFK</sequence>
<name>A0AAD8V4I9_9PEZI</name>
<accession>A0AAD8V4I9</accession>
<dbReference type="Proteomes" id="UP001230504">
    <property type="component" value="Unassembled WGS sequence"/>
</dbReference>